<gene>
    <name evidence="2" type="ORF">SAMN05192585_104100</name>
    <name evidence="3" type="ORF">SAMN05192585_10685</name>
</gene>
<dbReference type="GO" id="GO:0015074">
    <property type="term" value="P:DNA integration"/>
    <property type="evidence" value="ECO:0007669"/>
    <property type="project" value="InterPro"/>
</dbReference>
<keyword evidence="4" id="KW-1185">Reference proteome</keyword>
<evidence type="ECO:0000313" key="4">
    <source>
        <dbReference type="Proteomes" id="UP000199182"/>
    </source>
</evidence>
<dbReference type="InterPro" id="IPR036397">
    <property type="entry name" value="RNaseH_sf"/>
</dbReference>
<sequence length="120" mass="14228">MTKALVIRCFANARRKRGSPKGVILHSDRGSQYCSKQYQRLLKKHEFKCSMSRKGNCWDNAPMESFWGKLKQEWLNDQHFRTREEAKVAVFWYIEVYYHRKRLHTGNGYRTPASFSGHVA</sequence>
<dbReference type="InterPro" id="IPR001584">
    <property type="entry name" value="Integrase_cat-core"/>
</dbReference>
<dbReference type="Gene3D" id="3.30.420.10">
    <property type="entry name" value="Ribonuclease H-like superfamily/Ribonuclease H"/>
    <property type="match status" value="1"/>
</dbReference>
<dbReference type="Pfam" id="PF13683">
    <property type="entry name" value="rve_3"/>
    <property type="match status" value="1"/>
</dbReference>
<evidence type="ECO:0000259" key="1">
    <source>
        <dbReference type="PROSITE" id="PS50994"/>
    </source>
</evidence>
<dbReference type="AlphaFoldDB" id="A0A1G9VUI0"/>
<dbReference type="SUPFAM" id="SSF53098">
    <property type="entry name" value="Ribonuclease H-like"/>
    <property type="match status" value="1"/>
</dbReference>
<organism evidence="2 4">
    <name type="scientific">Acetanaerobacterium elongatum</name>
    <dbReference type="NCBI Taxonomy" id="258515"/>
    <lineage>
        <taxon>Bacteria</taxon>
        <taxon>Bacillati</taxon>
        <taxon>Bacillota</taxon>
        <taxon>Clostridia</taxon>
        <taxon>Eubacteriales</taxon>
        <taxon>Oscillospiraceae</taxon>
        <taxon>Acetanaerobacterium</taxon>
    </lineage>
</organism>
<evidence type="ECO:0000313" key="2">
    <source>
        <dbReference type="EMBL" id="SDM75535.1"/>
    </source>
</evidence>
<reference evidence="2 4" key="1">
    <citation type="submission" date="2016-10" db="EMBL/GenBank/DDBJ databases">
        <authorList>
            <person name="de Groot N.N."/>
        </authorList>
    </citation>
    <scope>NUCLEOTIDE SEQUENCE [LARGE SCALE GENOMIC DNA]</scope>
    <source>
        <strain evidence="2 4">CGMCC 1.5012</strain>
    </source>
</reference>
<protein>
    <submittedName>
        <fullName evidence="2">Putative transposase</fullName>
    </submittedName>
</protein>
<proteinExistence type="predicted"/>
<dbReference type="PANTHER" id="PTHR46889:SF4">
    <property type="entry name" value="TRANSPOSASE INSO FOR INSERTION SEQUENCE ELEMENT IS911B-RELATED"/>
    <property type="match status" value="1"/>
</dbReference>
<dbReference type="PANTHER" id="PTHR46889">
    <property type="entry name" value="TRANSPOSASE INSF FOR INSERTION SEQUENCE IS3B-RELATED"/>
    <property type="match status" value="1"/>
</dbReference>
<feature type="domain" description="Integrase catalytic" evidence="1">
    <location>
        <begin position="1"/>
        <end position="120"/>
    </location>
</feature>
<dbReference type="Proteomes" id="UP000199182">
    <property type="component" value="Unassembled WGS sequence"/>
</dbReference>
<dbReference type="EMBL" id="FNID01000006">
    <property type="protein sequence ID" value="SDM86660.1"/>
    <property type="molecule type" value="Genomic_DNA"/>
</dbReference>
<name>A0A1G9VUI0_9FIRM</name>
<accession>A0A1G9VUI0</accession>
<dbReference type="GO" id="GO:0003676">
    <property type="term" value="F:nucleic acid binding"/>
    <property type="evidence" value="ECO:0007669"/>
    <property type="project" value="InterPro"/>
</dbReference>
<dbReference type="EMBL" id="FNID01000004">
    <property type="protein sequence ID" value="SDM75535.1"/>
    <property type="molecule type" value="Genomic_DNA"/>
</dbReference>
<dbReference type="InterPro" id="IPR050900">
    <property type="entry name" value="Transposase_IS3/IS150/IS904"/>
</dbReference>
<evidence type="ECO:0000313" key="3">
    <source>
        <dbReference type="EMBL" id="SDM86660.1"/>
    </source>
</evidence>
<dbReference type="InterPro" id="IPR012337">
    <property type="entry name" value="RNaseH-like_sf"/>
</dbReference>
<dbReference type="PROSITE" id="PS50994">
    <property type="entry name" value="INTEGRASE"/>
    <property type="match status" value="1"/>
</dbReference>